<evidence type="ECO:0000313" key="2">
    <source>
        <dbReference type="EMBL" id="VEE99090.1"/>
    </source>
</evidence>
<evidence type="ECO:0000256" key="1">
    <source>
        <dbReference type="SAM" id="SignalP"/>
    </source>
</evidence>
<dbReference type="RefSeq" id="WP_085416403.1">
    <property type="nucleotide sequence ID" value="NZ_CAUJPY010000016.1"/>
</dbReference>
<accession>A0A1X3CY06</accession>
<feature type="signal peptide" evidence="1">
    <location>
        <begin position="1"/>
        <end position="19"/>
    </location>
</feature>
<feature type="chain" id="PRO_5030037523" description="Secreted protein" evidence="1">
    <location>
        <begin position="20"/>
        <end position="156"/>
    </location>
</feature>
<organism evidence="2 3">
    <name type="scientific">Neisseria canis</name>
    <dbReference type="NCBI Taxonomy" id="493"/>
    <lineage>
        <taxon>Bacteria</taxon>
        <taxon>Pseudomonadati</taxon>
        <taxon>Pseudomonadota</taxon>
        <taxon>Betaproteobacteria</taxon>
        <taxon>Neisseriales</taxon>
        <taxon>Neisseriaceae</taxon>
        <taxon>Neisseria</taxon>
    </lineage>
</organism>
<reference evidence="2 3" key="1">
    <citation type="submission" date="2018-12" db="EMBL/GenBank/DDBJ databases">
        <authorList>
            <consortium name="Pathogen Informatics"/>
        </authorList>
    </citation>
    <scope>NUCLEOTIDE SEQUENCE [LARGE SCALE GENOMIC DNA]</scope>
    <source>
        <strain evidence="2 3">NCTC10296</strain>
    </source>
</reference>
<proteinExistence type="predicted"/>
<dbReference type="EMBL" id="LR134313">
    <property type="protein sequence ID" value="VEE99090.1"/>
    <property type="molecule type" value="Genomic_DNA"/>
</dbReference>
<keyword evidence="1" id="KW-0732">Signal</keyword>
<name>A0A1X3CY06_9NEIS</name>
<dbReference type="KEGG" id="nci:NCTC10296_00163"/>
<protein>
    <recommendedName>
        <fullName evidence="4">Secreted protein</fullName>
    </recommendedName>
</protein>
<gene>
    <name evidence="2" type="ORF">NCTC10296_00163</name>
</gene>
<dbReference type="STRING" id="493.BWD07_05675"/>
<evidence type="ECO:0008006" key="4">
    <source>
        <dbReference type="Google" id="ProtNLM"/>
    </source>
</evidence>
<dbReference type="Proteomes" id="UP000279284">
    <property type="component" value="Chromosome"/>
</dbReference>
<sequence>MKKISISLLMALSVSTVWAITPEQLIGNWQCKSSDETEMTFSFANDKGLESSVNLKIPNDDGSFLLYRIGMKGTWLLKGQQVFLDARFNQVDRIHTELKSELAKQTDEWMFSELQGDVQRRKSEKSYLQVEQIKDKQMTAYVTGNESDKLSCIKSN</sequence>
<evidence type="ECO:0000313" key="3">
    <source>
        <dbReference type="Proteomes" id="UP000279284"/>
    </source>
</evidence>
<dbReference type="AlphaFoldDB" id="A0A1X3CY06"/>
<dbReference type="OrthoDB" id="10002363at2"/>
<keyword evidence="3" id="KW-1185">Reference proteome</keyword>